<evidence type="ECO:0000259" key="3">
    <source>
        <dbReference type="Pfam" id="PF07883"/>
    </source>
</evidence>
<protein>
    <submittedName>
        <fullName evidence="4">Uncharacterized conserved protein, cupin superfamily</fullName>
    </submittedName>
</protein>
<dbReference type="PANTHER" id="PTHR35848">
    <property type="entry name" value="OXALATE-BINDING PROTEIN"/>
    <property type="match status" value="1"/>
</dbReference>
<dbReference type="Pfam" id="PF07883">
    <property type="entry name" value="Cupin_2"/>
    <property type="match status" value="1"/>
</dbReference>
<dbReference type="InterPro" id="IPR051610">
    <property type="entry name" value="GPI/OXD"/>
</dbReference>
<dbReference type="AlphaFoldDB" id="A0A8G2BEL3"/>
<dbReference type="PANTHER" id="PTHR35848:SF9">
    <property type="entry name" value="SLL1358 PROTEIN"/>
    <property type="match status" value="1"/>
</dbReference>
<feature type="domain" description="Cupin type-2" evidence="3">
    <location>
        <begin position="52"/>
        <end position="123"/>
    </location>
</feature>
<evidence type="ECO:0000313" key="5">
    <source>
        <dbReference type="Proteomes" id="UP000198615"/>
    </source>
</evidence>
<accession>A0A8G2BEL3</accession>
<dbReference type="InterPro" id="IPR013096">
    <property type="entry name" value="Cupin_2"/>
</dbReference>
<dbReference type="Proteomes" id="UP000198615">
    <property type="component" value="Unassembled WGS sequence"/>
</dbReference>
<dbReference type="CDD" id="cd02224">
    <property type="entry name" value="cupin_SPO2919-like"/>
    <property type="match status" value="1"/>
</dbReference>
<dbReference type="EMBL" id="FNBW01000001">
    <property type="protein sequence ID" value="SDF11167.1"/>
    <property type="molecule type" value="Genomic_DNA"/>
</dbReference>
<keyword evidence="1" id="KW-0479">Metal-binding</keyword>
<dbReference type="OrthoDB" id="5290459at2"/>
<evidence type="ECO:0000256" key="1">
    <source>
        <dbReference type="ARBA" id="ARBA00022723"/>
    </source>
</evidence>
<organism evidence="4 5">
    <name type="scientific">Thalassobaculum litoreum DSM 18839</name>
    <dbReference type="NCBI Taxonomy" id="1123362"/>
    <lineage>
        <taxon>Bacteria</taxon>
        <taxon>Pseudomonadati</taxon>
        <taxon>Pseudomonadota</taxon>
        <taxon>Alphaproteobacteria</taxon>
        <taxon>Rhodospirillales</taxon>
        <taxon>Thalassobaculaceae</taxon>
        <taxon>Thalassobaculum</taxon>
    </lineage>
</organism>
<gene>
    <name evidence="4" type="ORF">SAMN05660686_00301</name>
</gene>
<dbReference type="InterPro" id="IPR014710">
    <property type="entry name" value="RmlC-like_jellyroll"/>
</dbReference>
<feature type="region of interest" description="Disordered" evidence="2">
    <location>
        <begin position="1"/>
        <end position="33"/>
    </location>
</feature>
<reference evidence="4 5" key="1">
    <citation type="submission" date="2016-10" db="EMBL/GenBank/DDBJ databases">
        <authorList>
            <person name="Varghese N."/>
            <person name="Submissions S."/>
        </authorList>
    </citation>
    <scope>NUCLEOTIDE SEQUENCE [LARGE SCALE GENOMIC DNA]</scope>
    <source>
        <strain evidence="4 5">DSM 18839</strain>
    </source>
</reference>
<dbReference type="InterPro" id="IPR011051">
    <property type="entry name" value="RmlC_Cupin_sf"/>
</dbReference>
<dbReference type="Gene3D" id="2.60.120.10">
    <property type="entry name" value="Jelly Rolls"/>
    <property type="match status" value="1"/>
</dbReference>
<keyword evidence="5" id="KW-1185">Reference proteome</keyword>
<comment type="caution">
    <text evidence="4">The sequence shown here is derived from an EMBL/GenBank/DDBJ whole genome shotgun (WGS) entry which is preliminary data.</text>
</comment>
<dbReference type="RefSeq" id="WP_051244815.1">
    <property type="nucleotide sequence ID" value="NZ_FNBW01000001.1"/>
</dbReference>
<sequence length="162" mass="17425">MADSPTTPSYPALSVPSETGNGYPEPYAEPSSGRIKRKLGNHGGITNFGVNHVTLPAGCQSSLRHWHTRQDEFVMVLTGELVLQTDAGERALGPGDCAAFPKGTGDGHALQNRSDAEATYLEIGDRAEGDEVDYSDIDMAVRWIDGAEYFVRRSDGSVIQKA</sequence>
<dbReference type="SUPFAM" id="SSF51182">
    <property type="entry name" value="RmlC-like cupins"/>
    <property type="match status" value="1"/>
</dbReference>
<evidence type="ECO:0000256" key="2">
    <source>
        <dbReference type="SAM" id="MobiDB-lite"/>
    </source>
</evidence>
<evidence type="ECO:0000313" key="4">
    <source>
        <dbReference type="EMBL" id="SDF11167.1"/>
    </source>
</evidence>
<proteinExistence type="predicted"/>
<name>A0A8G2BEL3_9PROT</name>
<dbReference type="GO" id="GO:0046872">
    <property type="term" value="F:metal ion binding"/>
    <property type="evidence" value="ECO:0007669"/>
    <property type="project" value="UniProtKB-KW"/>
</dbReference>